<dbReference type="GO" id="GO:0003723">
    <property type="term" value="F:RNA binding"/>
    <property type="evidence" value="ECO:0007669"/>
    <property type="project" value="TreeGrafter"/>
</dbReference>
<feature type="coiled-coil region" evidence="7">
    <location>
        <begin position="245"/>
        <end position="277"/>
    </location>
</feature>
<evidence type="ECO:0000256" key="7">
    <source>
        <dbReference type="SAM" id="Coils"/>
    </source>
</evidence>
<feature type="compositionally biased region" description="Basic residues" evidence="8">
    <location>
        <begin position="712"/>
        <end position="725"/>
    </location>
</feature>
<evidence type="ECO:0000313" key="12">
    <source>
        <dbReference type="Proteomes" id="UP000593567"/>
    </source>
</evidence>
<dbReference type="SUPFAM" id="SSF51045">
    <property type="entry name" value="WW domain"/>
    <property type="match status" value="2"/>
</dbReference>
<dbReference type="AlphaFoldDB" id="A0A7J7JWP7"/>
<dbReference type="GO" id="GO:0071004">
    <property type="term" value="C:U2-type prespliceosome"/>
    <property type="evidence" value="ECO:0007669"/>
    <property type="project" value="TreeGrafter"/>
</dbReference>
<dbReference type="GO" id="GO:0045292">
    <property type="term" value="P:mRNA cis splicing, via spliceosome"/>
    <property type="evidence" value="ECO:0007669"/>
    <property type="project" value="InterPro"/>
</dbReference>
<feature type="compositionally biased region" description="Basic residues" evidence="8">
    <location>
        <begin position="692"/>
        <end position="702"/>
    </location>
</feature>
<dbReference type="SMART" id="SM00441">
    <property type="entry name" value="FF"/>
    <property type="match status" value="5"/>
</dbReference>
<feature type="domain" description="FF" evidence="10">
    <location>
        <begin position="204"/>
        <end position="258"/>
    </location>
</feature>
<dbReference type="PROSITE" id="PS51676">
    <property type="entry name" value="FF"/>
    <property type="match status" value="3"/>
</dbReference>
<gene>
    <name evidence="11" type="ORF">EB796_011362</name>
</gene>
<evidence type="ECO:0000256" key="1">
    <source>
        <dbReference type="ARBA" id="ARBA00022737"/>
    </source>
</evidence>
<organism evidence="11 12">
    <name type="scientific">Bugula neritina</name>
    <name type="common">Brown bryozoan</name>
    <name type="synonym">Sertularia neritina</name>
    <dbReference type="NCBI Taxonomy" id="10212"/>
    <lineage>
        <taxon>Eukaryota</taxon>
        <taxon>Metazoa</taxon>
        <taxon>Spiralia</taxon>
        <taxon>Lophotrochozoa</taxon>
        <taxon>Bryozoa</taxon>
        <taxon>Gymnolaemata</taxon>
        <taxon>Cheilostomatida</taxon>
        <taxon>Flustrina</taxon>
        <taxon>Buguloidea</taxon>
        <taxon>Bugulidae</taxon>
        <taxon>Bugula</taxon>
    </lineage>
</organism>
<feature type="domain" description="FF" evidence="10">
    <location>
        <begin position="418"/>
        <end position="478"/>
    </location>
</feature>
<feature type="domain" description="FF" evidence="10">
    <location>
        <begin position="270"/>
        <end position="325"/>
    </location>
</feature>
<dbReference type="OrthoDB" id="187617at2759"/>
<dbReference type="Gene3D" id="2.20.70.10">
    <property type="match status" value="2"/>
</dbReference>
<dbReference type="Gene3D" id="1.10.10.440">
    <property type="entry name" value="FF domain"/>
    <property type="match status" value="5"/>
</dbReference>
<dbReference type="InterPro" id="IPR001202">
    <property type="entry name" value="WW_dom"/>
</dbReference>
<dbReference type="FunFam" id="1.10.10.440:FF:000002">
    <property type="entry name" value="pre-mRNA-processing factor 40 homolog A isoform X1"/>
    <property type="match status" value="1"/>
</dbReference>
<dbReference type="FunFam" id="1.10.10.440:FF:000015">
    <property type="entry name" value="pre-mRNA-processing factor 40 homolog B isoform X2"/>
    <property type="match status" value="1"/>
</dbReference>
<evidence type="ECO:0000259" key="9">
    <source>
        <dbReference type="PROSITE" id="PS50020"/>
    </source>
</evidence>
<keyword evidence="7" id="KW-0175">Coiled coil</keyword>
<feature type="compositionally biased region" description="Basic residues" evidence="8">
    <location>
        <begin position="624"/>
        <end position="637"/>
    </location>
</feature>
<dbReference type="CDD" id="cd00201">
    <property type="entry name" value="WW"/>
    <property type="match status" value="2"/>
</dbReference>
<dbReference type="PROSITE" id="PS50020">
    <property type="entry name" value="WW_DOMAIN_2"/>
    <property type="match status" value="2"/>
</dbReference>
<comment type="subunit">
    <text evidence="3">Interacts with the N-terminus of HD.</text>
</comment>
<proteinExistence type="predicted"/>
<dbReference type="Proteomes" id="UP000593567">
    <property type="component" value="Unassembled WGS sequence"/>
</dbReference>
<comment type="caution">
    <text evidence="11">The sequence shown here is derived from an EMBL/GenBank/DDBJ whole genome shotgun (WGS) entry which is preliminary data.</text>
</comment>
<evidence type="ECO:0000313" key="11">
    <source>
        <dbReference type="EMBL" id="KAF6030377.1"/>
    </source>
</evidence>
<dbReference type="Pfam" id="PF00397">
    <property type="entry name" value="WW"/>
    <property type="match status" value="2"/>
</dbReference>
<comment type="function">
    <text evidence="2">May be involved in pre-mRNA splicing.</text>
</comment>
<feature type="compositionally biased region" description="Low complexity" evidence="8">
    <location>
        <begin position="167"/>
        <end position="187"/>
    </location>
</feature>
<evidence type="ECO:0000259" key="10">
    <source>
        <dbReference type="PROSITE" id="PS51676"/>
    </source>
</evidence>
<dbReference type="InterPro" id="IPR036517">
    <property type="entry name" value="FF_domain_sf"/>
</dbReference>
<evidence type="ECO:0000256" key="2">
    <source>
        <dbReference type="ARBA" id="ARBA00058987"/>
    </source>
</evidence>
<dbReference type="PANTHER" id="PTHR11864">
    <property type="entry name" value="PRE-MRNA-PROCESSING PROTEIN PRP40"/>
    <property type="match status" value="1"/>
</dbReference>
<evidence type="ECO:0000256" key="6">
    <source>
        <dbReference type="ARBA" id="ARBA00080326"/>
    </source>
</evidence>
<dbReference type="InterPro" id="IPR039726">
    <property type="entry name" value="Prp40-like"/>
</dbReference>
<feature type="region of interest" description="Disordered" evidence="8">
    <location>
        <begin position="167"/>
        <end position="191"/>
    </location>
</feature>
<name>A0A7J7JWP7_BUGNE</name>
<feature type="compositionally biased region" description="Basic and acidic residues" evidence="8">
    <location>
        <begin position="731"/>
        <end position="751"/>
    </location>
</feature>
<dbReference type="PANTHER" id="PTHR11864:SF0">
    <property type="entry name" value="PRP40 PRE-MRNA PROCESSING FACTOR 40 HOMOLOG A (YEAST)"/>
    <property type="match status" value="1"/>
</dbReference>
<keyword evidence="12" id="KW-1185">Reference proteome</keyword>
<dbReference type="GO" id="GO:0005685">
    <property type="term" value="C:U1 snRNP"/>
    <property type="evidence" value="ECO:0007669"/>
    <property type="project" value="TreeGrafter"/>
</dbReference>
<reference evidence="11" key="1">
    <citation type="submission" date="2020-06" db="EMBL/GenBank/DDBJ databases">
        <title>Draft genome of Bugula neritina, a colonial animal packing powerful symbionts and potential medicines.</title>
        <authorList>
            <person name="Rayko M."/>
        </authorList>
    </citation>
    <scope>NUCLEOTIDE SEQUENCE [LARGE SCALE GENOMIC DNA]</scope>
    <source>
        <strain evidence="11">Kwan_BN1</strain>
    </source>
</reference>
<dbReference type="SUPFAM" id="SSF81698">
    <property type="entry name" value="FF domain"/>
    <property type="match status" value="5"/>
</dbReference>
<sequence>MPDPELTCSYSVSHNINPGATTAPSGFVQRHVPSVETPQRPPTTQAAPTTVSAQAKNLWTEHKAPDGRNYYFNTATKQSVWEKPEELKTEAEKLLASCPWKEYKSEQGKLYYHNSVTKESKWTKPKELEMLEQNLRSGTVVQSASRAAGASAIEAAMQATLASIALPPSHSNSPAHAAPAQASSGESSSDEEEVVKVPLTFANKKEAIDAFKQLLRDKDVPSTASWENAMKLIVTDPRYTALKQLNEKKQAYNMYKIQKAKEEKEEARLRTRQAKEDLEKFLLLAPEMTSMLRFKKAEKLFEDVVEWQEVKERDRKDIFEDVQHEVAKREKEAAKALKKRNSKVFSEILDSISKLTHLTTWSECQQLLLDMPQFTEDQDLLNMDKEDALICFEEHIRLLEQEHDDDKERDRRKVRRVQRKNRDAFIELLDELHEEGKLHSMSQWMTLYTTISADARFDSMLGQPGSTPLDLFKFFVEELKSRFQDEKKVIKEILKDAGFLMDLSTTFEDFASTVTTDKRSQALDAGNIKLTYRTLMEKAEAREKERIKDEQRKQKKVEDAFRRMLKPHGADWTQETKWESVRGQFERESAFNAVPIEADRVRIFSELVSQLEEACLHSSSSAFKKSKKTKKHSRRSRSRSDSESGGDTSRRRESRKRSRSASPDSKSQDKKRNYRRRSGSRSASDDSDRDSRSKKKRSRSRSTTRDQDDKNKKHKKKSKKSKKSSKQQSPVDDRKRKGKEKDKSGKYHSEGELSEEELETKRQALLRQLNQ</sequence>
<feature type="domain" description="WW" evidence="9">
    <location>
        <begin position="99"/>
        <end position="127"/>
    </location>
</feature>
<dbReference type="EMBL" id="VXIV02001713">
    <property type="protein sequence ID" value="KAF6030377.1"/>
    <property type="molecule type" value="Genomic_DNA"/>
</dbReference>
<protein>
    <recommendedName>
        <fullName evidence="4">Pre-mRNA-processing factor 40 homolog B</fullName>
    </recommendedName>
    <alternativeName>
        <fullName evidence="5">Huntingtin yeast partner C</fullName>
    </alternativeName>
    <alternativeName>
        <fullName evidence="6">Huntingtin-interacting protein C</fullName>
    </alternativeName>
</protein>
<evidence type="ECO:0000256" key="8">
    <source>
        <dbReference type="SAM" id="MobiDB-lite"/>
    </source>
</evidence>
<keyword evidence="1" id="KW-0677">Repeat</keyword>
<accession>A0A7J7JWP7</accession>
<dbReference type="FunFam" id="1.10.10.440:FF:000003">
    <property type="entry name" value="Pre-mRNA processing factor 40 homolog A"/>
    <property type="match status" value="1"/>
</dbReference>
<feature type="region of interest" description="Disordered" evidence="8">
    <location>
        <begin position="615"/>
        <end position="771"/>
    </location>
</feature>
<evidence type="ECO:0000256" key="3">
    <source>
        <dbReference type="ARBA" id="ARBA00063790"/>
    </source>
</evidence>
<dbReference type="InterPro" id="IPR036020">
    <property type="entry name" value="WW_dom_sf"/>
</dbReference>
<feature type="compositionally biased region" description="Low complexity" evidence="8">
    <location>
        <begin position="42"/>
        <end position="52"/>
    </location>
</feature>
<evidence type="ECO:0000256" key="4">
    <source>
        <dbReference type="ARBA" id="ARBA00072039"/>
    </source>
</evidence>
<dbReference type="SMART" id="SM00456">
    <property type="entry name" value="WW"/>
    <property type="match status" value="2"/>
</dbReference>
<dbReference type="InterPro" id="IPR002713">
    <property type="entry name" value="FF_domain"/>
</dbReference>
<dbReference type="Pfam" id="PF01846">
    <property type="entry name" value="FF"/>
    <property type="match status" value="2"/>
</dbReference>
<feature type="region of interest" description="Disordered" evidence="8">
    <location>
        <begin position="19"/>
        <end position="52"/>
    </location>
</feature>
<dbReference type="Pfam" id="PF25432">
    <property type="entry name" value="FF_PRPF40A"/>
    <property type="match status" value="1"/>
</dbReference>
<feature type="domain" description="WW" evidence="9">
    <location>
        <begin position="59"/>
        <end position="86"/>
    </location>
</feature>
<evidence type="ECO:0000256" key="5">
    <source>
        <dbReference type="ARBA" id="ARBA00075613"/>
    </source>
</evidence>